<feature type="region of interest" description="Disordered" evidence="1">
    <location>
        <begin position="605"/>
        <end position="648"/>
    </location>
</feature>
<organism evidence="2 3">
    <name type="scientific">Anaeramoeba flamelloides</name>
    <dbReference type="NCBI Taxonomy" id="1746091"/>
    <lineage>
        <taxon>Eukaryota</taxon>
        <taxon>Metamonada</taxon>
        <taxon>Anaeramoebidae</taxon>
        <taxon>Anaeramoeba</taxon>
    </lineage>
</organism>
<name>A0ABQ8Z6F5_9EUKA</name>
<protein>
    <submittedName>
        <fullName evidence="2">Anillin/rhotekin rtkn</fullName>
    </submittedName>
</protein>
<dbReference type="EMBL" id="JAOAOG010000045">
    <property type="protein sequence ID" value="KAJ6252360.1"/>
    <property type="molecule type" value="Genomic_DNA"/>
</dbReference>
<gene>
    <name evidence="2" type="ORF">M0813_14212</name>
</gene>
<evidence type="ECO:0000313" key="3">
    <source>
        <dbReference type="Proteomes" id="UP001150062"/>
    </source>
</evidence>
<accession>A0ABQ8Z6F5</accession>
<reference evidence="2" key="1">
    <citation type="submission" date="2022-08" db="EMBL/GenBank/DDBJ databases">
        <title>Novel sulfate-reducing endosymbionts in the free-living metamonad Anaeramoeba.</title>
        <authorList>
            <person name="Jerlstrom-Hultqvist J."/>
            <person name="Cepicka I."/>
            <person name="Gallot-Lavallee L."/>
            <person name="Salas-Leiva D."/>
            <person name="Curtis B.A."/>
            <person name="Zahonova K."/>
            <person name="Pipaliya S."/>
            <person name="Dacks J."/>
            <person name="Roger A.J."/>
        </authorList>
    </citation>
    <scope>NUCLEOTIDE SEQUENCE</scope>
    <source>
        <strain evidence="2">Schooner1</strain>
    </source>
</reference>
<dbReference type="Proteomes" id="UP001150062">
    <property type="component" value="Unassembled WGS sequence"/>
</dbReference>
<keyword evidence="3" id="KW-1185">Reference proteome</keyword>
<proteinExistence type="predicted"/>
<feature type="compositionally biased region" description="Low complexity" evidence="1">
    <location>
        <begin position="605"/>
        <end position="641"/>
    </location>
</feature>
<sequence>MSFLKGIVKKKGTEEQNQSVEKRKKIIKFLFNQKYKNEPSCFENHKPLGKELSVLWKQRTKSTEQTDINSWYCCFSDFMLESYSGWNPPNTHLDRIQNYNKKLKQAIKLDQAHPKELIIRTLQSLFIFGESLLKNYKSREIRLAISFEVILLLVRSQYNTVTLLKYQILEVLKEVGSNIQKFLENMVKEFQSCTHTQKGGYLTKQLNQEQNNDFLLFQYLISRYIDIVTALTQSHSFWKKTNQTFSETQQYDWISKFGIIDIFLVFFETFLQLKSFCLFSEKQFKIFERLIKFFHIMIDLEEINATKTKGFCERLTKILGPPDLTLPFLEIKNESTNIVIYGTNLVQFSNKQKIKKEVTNEIITEFIQKNQPSPMNEIREFEYNLRISILLLIVQLIDQNSIFEFELTQQHNLSKIADFLLWVSYTFTPNWVKEFIKNNQNEYLKQCKIHQEKRRKKQLKIRQKIHNKEFKNENLLENKFILLIKKKNNKLQNHNKNDDEEKENRFIKKEKKLISFKINELNLPNIVKCQANYSILEEKETPKLIKNTNKNELNHYLDNVFKIIEKLCQISFLRKQSRSNKKNRNLKKLTNNNNINMDSIRNKFNNNNSSITSNNNNFDQNKSTNNINNINNSNSNNINNKKLLKKND</sequence>
<evidence type="ECO:0000313" key="2">
    <source>
        <dbReference type="EMBL" id="KAJ6252360.1"/>
    </source>
</evidence>
<evidence type="ECO:0000256" key="1">
    <source>
        <dbReference type="SAM" id="MobiDB-lite"/>
    </source>
</evidence>
<comment type="caution">
    <text evidence="2">The sequence shown here is derived from an EMBL/GenBank/DDBJ whole genome shotgun (WGS) entry which is preliminary data.</text>
</comment>